<accession>A0A8J7GNM8</accession>
<proteinExistence type="predicted"/>
<dbReference type="AlphaFoldDB" id="A0A8J7GNM8"/>
<dbReference type="Pfam" id="PF20242">
    <property type="entry name" value="Emfourin"/>
    <property type="match status" value="1"/>
</dbReference>
<feature type="signal peptide" evidence="1">
    <location>
        <begin position="1"/>
        <end position="26"/>
    </location>
</feature>
<sequence>MRQSLTRTARHMVAVLGALLIGAGVAAVPASAAAPARAQSVTLEQTGGLAGVQRRFTVDTSTSDARRDPLLATVARPDFLALDPSYVSDDSCCDRFVYELTVRYPNGSVKSVVTVEGGGAPALVGDVIERTKSVGTVREVSPRRSLLFVERAEDPWSTPDWWIIDCPADGATRPVCAELTARAEATLAPVPPGTACTRIWGGRQTARIFGVWRGAWVDAEFNRRGGCEIARWDGAAALLTPPL</sequence>
<dbReference type="Proteomes" id="UP000622552">
    <property type="component" value="Unassembled WGS sequence"/>
</dbReference>
<evidence type="ECO:0000313" key="3">
    <source>
        <dbReference type="Proteomes" id="UP000622552"/>
    </source>
</evidence>
<dbReference type="SUPFAM" id="SSF55399">
    <property type="entry name" value="Subtilisin inhibitor"/>
    <property type="match status" value="1"/>
</dbReference>
<evidence type="ECO:0008006" key="4">
    <source>
        <dbReference type="Google" id="ProtNLM"/>
    </source>
</evidence>
<dbReference type="RefSeq" id="WP_197008204.1">
    <property type="nucleotide sequence ID" value="NZ_BONS01000013.1"/>
</dbReference>
<evidence type="ECO:0000256" key="1">
    <source>
        <dbReference type="SAM" id="SignalP"/>
    </source>
</evidence>
<dbReference type="Gene3D" id="3.30.350.10">
    <property type="entry name" value="Subtilisin inhibitor-like"/>
    <property type="match status" value="1"/>
</dbReference>
<dbReference type="InterPro" id="IPR049457">
    <property type="entry name" value="Emfourin"/>
</dbReference>
<feature type="chain" id="PRO_5038820867" description="Secreted protein" evidence="1">
    <location>
        <begin position="27"/>
        <end position="243"/>
    </location>
</feature>
<organism evidence="2 3">
    <name type="scientific">Longispora fulva</name>
    <dbReference type="NCBI Taxonomy" id="619741"/>
    <lineage>
        <taxon>Bacteria</taxon>
        <taxon>Bacillati</taxon>
        <taxon>Actinomycetota</taxon>
        <taxon>Actinomycetes</taxon>
        <taxon>Micromonosporales</taxon>
        <taxon>Micromonosporaceae</taxon>
        <taxon>Longispora</taxon>
    </lineage>
</organism>
<gene>
    <name evidence="2" type="ORF">IW245_008030</name>
</gene>
<keyword evidence="3" id="KW-1185">Reference proteome</keyword>
<name>A0A8J7GNM8_9ACTN</name>
<dbReference type="GO" id="GO:0004867">
    <property type="term" value="F:serine-type endopeptidase inhibitor activity"/>
    <property type="evidence" value="ECO:0007669"/>
    <property type="project" value="InterPro"/>
</dbReference>
<keyword evidence="1" id="KW-0732">Signal</keyword>
<evidence type="ECO:0000313" key="2">
    <source>
        <dbReference type="EMBL" id="MBG6141836.1"/>
    </source>
</evidence>
<comment type="caution">
    <text evidence="2">The sequence shown here is derived from an EMBL/GenBank/DDBJ whole genome shotgun (WGS) entry which is preliminary data.</text>
</comment>
<dbReference type="InterPro" id="IPR036819">
    <property type="entry name" value="Subtilisin_inhibitor-like_sf"/>
</dbReference>
<reference evidence="2" key="1">
    <citation type="submission" date="2020-11" db="EMBL/GenBank/DDBJ databases">
        <title>Sequencing the genomes of 1000 actinobacteria strains.</title>
        <authorList>
            <person name="Klenk H.-P."/>
        </authorList>
    </citation>
    <scope>NUCLEOTIDE SEQUENCE</scope>
    <source>
        <strain evidence="2">DSM 45356</strain>
    </source>
</reference>
<dbReference type="EMBL" id="JADOUF010000001">
    <property type="protein sequence ID" value="MBG6141836.1"/>
    <property type="molecule type" value="Genomic_DNA"/>
</dbReference>
<protein>
    <recommendedName>
        <fullName evidence="4">Secreted protein</fullName>
    </recommendedName>
</protein>